<keyword evidence="3" id="KW-1185">Reference proteome</keyword>
<dbReference type="AlphaFoldDB" id="A0A4Q4TJZ4"/>
<evidence type="ECO:0000256" key="1">
    <source>
        <dbReference type="SAM" id="MobiDB-lite"/>
    </source>
</evidence>
<sequence length="148" mass="16411">MRNMHLNNGNGRGSASGVRRDGYDRDPRPLSRSNTAINQDAYTAAHITHPNGKAQADLVRTAYVRARLRRRGGLRCSPRLNVPYHFVSRNGQSNPWRQRWRIFPSRSVIDALACHGAVPSVRGAIQSASILKGGRFDSMTDESFLLAG</sequence>
<organism evidence="2 3">
    <name type="scientific">Monosporascus ibericus</name>
    <dbReference type="NCBI Taxonomy" id="155417"/>
    <lineage>
        <taxon>Eukaryota</taxon>
        <taxon>Fungi</taxon>
        <taxon>Dikarya</taxon>
        <taxon>Ascomycota</taxon>
        <taxon>Pezizomycotina</taxon>
        <taxon>Sordariomycetes</taxon>
        <taxon>Xylariomycetidae</taxon>
        <taxon>Xylariales</taxon>
        <taxon>Xylariales incertae sedis</taxon>
        <taxon>Monosporascus</taxon>
    </lineage>
</organism>
<proteinExistence type="predicted"/>
<feature type="compositionally biased region" description="Basic and acidic residues" evidence="1">
    <location>
        <begin position="18"/>
        <end position="29"/>
    </location>
</feature>
<dbReference type="EMBL" id="QJNU01000098">
    <property type="protein sequence ID" value="RYP07401.1"/>
    <property type="molecule type" value="Genomic_DNA"/>
</dbReference>
<protein>
    <submittedName>
        <fullName evidence="2">Uncharacterized protein</fullName>
    </submittedName>
</protein>
<dbReference type="Proteomes" id="UP000293360">
    <property type="component" value="Unassembled WGS sequence"/>
</dbReference>
<dbReference type="Gene3D" id="3.40.47.10">
    <property type="match status" value="1"/>
</dbReference>
<reference evidence="2 3" key="1">
    <citation type="submission" date="2018-06" db="EMBL/GenBank/DDBJ databases">
        <title>Complete Genomes of Monosporascus.</title>
        <authorList>
            <person name="Robinson A.J."/>
            <person name="Natvig D.O."/>
        </authorList>
    </citation>
    <scope>NUCLEOTIDE SEQUENCE [LARGE SCALE GENOMIC DNA]</scope>
    <source>
        <strain evidence="2 3">CBS 110550</strain>
    </source>
</reference>
<dbReference type="STRING" id="155417.A0A4Q4TJZ4"/>
<accession>A0A4Q4TJZ4</accession>
<dbReference type="OrthoDB" id="10608643at2759"/>
<gene>
    <name evidence="2" type="ORF">DL764_002536</name>
</gene>
<feature type="region of interest" description="Disordered" evidence="1">
    <location>
        <begin position="1"/>
        <end position="37"/>
    </location>
</feature>
<evidence type="ECO:0000313" key="2">
    <source>
        <dbReference type="EMBL" id="RYP07401.1"/>
    </source>
</evidence>
<name>A0A4Q4TJZ4_9PEZI</name>
<dbReference type="GO" id="GO:0016746">
    <property type="term" value="F:acyltransferase activity"/>
    <property type="evidence" value="ECO:0007669"/>
    <property type="project" value="InterPro"/>
</dbReference>
<comment type="caution">
    <text evidence="2">The sequence shown here is derived from an EMBL/GenBank/DDBJ whole genome shotgun (WGS) entry which is preliminary data.</text>
</comment>
<dbReference type="InterPro" id="IPR016039">
    <property type="entry name" value="Thiolase-like"/>
</dbReference>
<evidence type="ECO:0000313" key="3">
    <source>
        <dbReference type="Proteomes" id="UP000293360"/>
    </source>
</evidence>